<dbReference type="GeneID" id="63801397"/>
<dbReference type="PANTHER" id="PTHR14107">
    <property type="entry name" value="WD REPEAT PROTEIN"/>
    <property type="match status" value="1"/>
</dbReference>
<evidence type="ECO:0000256" key="1">
    <source>
        <dbReference type="ARBA" id="ARBA00022574"/>
    </source>
</evidence>
<dbReference type="RefSeq" id="XP_040741856.1">
    <property type="nucleotide sequence ID" value="XM_040884749.1"/>
</dbReference>
<dbReference type="STRING" id="61395.A0A1Y1W3A7"/>
<dbReference type="SUPFAM" id="SSF50978">
    <property type="entry name" value="WD40 repeat-like"/>
    <property type="match status" value="1"/>
</dbReference>
<comment type="caution">
    <text evidence="4">The sequence shown here is derived from an EMBL/GenBank/DDBJ whole genome shotgun (WGS) entry which is preliminary data.</text>
</comment>
<sequence>MAGTADGAVMIMDRTKEDFYVPGIAHANRKVTRMDHFEVARQLKPRSNPVAYWKLSNRAITSLAFAPDMQRVAVTCEDGGLRVIDYMNELLEDVYLSYFGGLTCAAWSPDARYIVAGGKDDQLTVFGYYEQMAVARCTGHLSWVTDVQFDPAARNAYRFMSVGEDAQLLVWDFSLPALHRPRLHRTPSHQAGHVRHSSDLDYLHGPPGVDDAPSETVHGRVPRDGCAVLQPLVSERIHEASLCGVQFSQDLLVTACRQGVVKVWRRPVENVIF</sequence>
<dbReference type="GO" id="GO:0051286">
    <property type="term" value="C:cell tip"/>
    <property type="evidence" value="ECO:0007669"/>
    <property type="project" value="TreeGrafter"/>
</dbReference>
<dbReference type="InterPro" id="IPR051362">
    <property type="entry name" value="WD_repeat_creC_regulators"/>
</dbReference>
<dbReference type="Gene3D" id="2.130.10.10">
    <property type="entry name" value="YVTN repeat-like/Quinoprotein amine dehydrogenase"/>
    <property type="match status" value="1"/>
</dbReference>
<accession>A0A1Y1W3A7</accession>
<gene>
    <name evidence="4" type="ORF">DL89DRAFT_225396</name>
</gene>
<dbReference type="InterPro" id="IPR015943">
    <property type="entry name" value="WD40/YVTN_repeat-like_dom_sf"/>
</dbReference>
<dbReference type="SMART" id="SM00320">
    <property type="entry name" value="WD40"/>
    <property type="match status" value="4"/>
</dbReference>
<dbReference type="AlphaFoldDB" id="A0A1Y1W3A7"/>
<dbReference type="PROSITE" id="PS50082">
    <property type="entry name" value="WD_REPEATS_2"/>
    <property type="match status" value="1"/>
</dbReference>
<dbReference type="Pfam" id="PF00400">
    <property type="entry name" value="WD40"/>
    <property type="match status" value="3"/>
</dbReference>
<evidence type="ECO:0000256" key="2">
    <source>
        <dbReference type="ARBA" id="ARBA00022737"/>
    </source>
</evidence>
<dbReference type="Proteomes" id="UP000193922">
    <property type="component" value="Unassembled WGS sequence"/>
</dbReference>
<name>A0A1Y1W3A7_9FUNG</name>
<organism evidence="4 5">
    <name type="scientific">Linderina pennispora</name>
    <dbReference type="NCBI Taxonomy" id="61395"/>
    <lineage>
        <taxon>Eukaryota</taxon>
        <taxon>Fungi</taxon>
        <taxon>Fungi incertae sedis</taxon>
        <taxon>Zoopagomycota</taxon>
        <taxon>Kickxellomycotina</taxon>
        <taxon>Kickxellomycetes</taxon>
        <taxon>Kickxellales</taxon>
        <taxon>Kickxellaceae</taxon>
        <taxon>Linderina</taxon>
    </lineage>
</organism>
<keyword evidence="1 3" id="KW-0853">WD repeat</keyword>
<dbReference type="InterPro" id="IPR001680">
    <property type="entry name" value="WD40_rpt"/>
</dbReference>
<dbReference type="GO" id="GO:0045013">
    <property type="term" value="P:carbon catabolite repression of transcription"/>
    <property type="evidence" value="ECO:0007669"/>
    <property type="project" value="TreeGrafter"/>
</dbReference>
<keyword evidence="5" id="KW-1185">Reference proteome</keyword>
<dbReference type="EMBL" id="MCFD01000011">
    <property type="protein sequence ID" value="ORX68010.1"/>
    <property type="molecule type" value="Genomic_DNA"/>
</dbReference>
<evidence type="ECO:0000313" key="4">
    <source>
        <dbReference type="EMBL" id="ORX68010.1"/>
    </source>
</evidence>
<reference evidence="4 5" key="1">
    <citation type="submission" date="2016-07" db="EMBL/GenBank/DDBJ databases">
        <title>Pervasive Adenine N6-methylation of Active Genes in Fungi.</title>
        <authorList>
            <consortium name="DOE Joint Genome Institute"/>
            <person name="Mondo S.J."/>
            <person name="Dannebaum R.O."/>
            <person name="Kuo R.C."/>
            <person name="Labutti K."/>
            <person name="Haridas S."/>
            <person name="Kuo A."/>
            <person name="Salamov A."/>
            <person name="Ahrendt S.R."/>
            <person name="Lipzen A."/>
            <person name="Sullivan W."/>
            <person name="Andreopoulos W.B."/>
            <person name="Clum A."/>
            <person name="Lindquist E."/>
            <person name="Daum C."/>
            <person name="Ramamoorthy G.K."/>
            <person name="Gryganskyi A."/>
            <person name="Culley D."/>
            <person name="Magnuson J.K."/>
            <person name="James T.Y."/>
            <person name="O'Malley M.A."/>
            <person name="Stajich J.E."/>
            <person name="Spatafora J.W."/>
            <person name="Visel A."/>
            <person name="Grigoriev I.V."/>
        </authorList>
    </citation>
    <scope>NUCLEOTIDE SEQUENCE [LARGE SCALE GENOMIC DNA]</scope>
    <source>
        <strain evidence="4 5">ATCC 12442</strain>
    </source>
</reference>
<proteinExistence type="predicted"/>
<keyword evidence="2" id="KW-0677">Repeat</keyword>
<protein>
    <submittedName>
        <fullName evidence="4">WD40 repeat-like protein</fullName>
    </submittedName>
</protein>
<dbReference type="OrthoDB" id="3367at2759"/>
<dbReference type="GO" id="GO:0005634">
    <property type="term" value="C:nucleus"/>
    <property type="evidence" value="ECO:0007669"/>
    <property type="project" value="TreeGrafter"/>
</dbReference>
<feature type="repeat" description="WD" evidence="3">
    <location>
        <begin position="137"/>
        <end position="174"/>
    </location>
</feature>
<evidence type="ECO:0000256" key="3">
    <source>
        <dbReference type="PROSITE-ProRule" id="PRU00221"/>
    </source>
</evidence>
<dbReference type="GO" id="GO:0032153">
    <property type="term" value="C:cell division site"/>
    <property type="evidence" value="ECO:0007669"/>
    <property type="project" value="TreeGrafter"/>
</dbReference>
<dbReference type="PANTHER" id="PTHR14107:SF16">
    <property type="entry name" value="AT02583P"/>
    <property type="match status" value="1"/>
</dbReference>
<dbReference type="InterPro" id="IPR036322">
    <property type="entry name" value="WD40_repeat_dom_sf"/>
</dbReference>
<evidence type="ECO:0000313" key="5">
    <source>
        <dbReference type="Proteomes" id="UP000193922"/>
    </source>
</evidence>